<evidence type="ECO:0000313" key="2">
    <source>
        <dbReference type="EMBL" id="MBA2890610.1"/>
    </source>
</evidence>
<proteinExistence type="predicted"/>
<keyword evidence="3" id="KW-1185">Reference proteome</keyword>
<gene>
    <name evidence="2" type="ORF">HNR30_001951</name>
</gene>
<evidence type="ECO:0000259" key="1">
    <source>
        <dbReference type="Pfam" id="PF16571"/>
    </source>
</evidence>
<dbReference type="Proteomes" id="UP000530928">
    <property type="component" value="Unassembled WGS sequence"/>
</dbReference>
<feature type="domain" description="Elongation factor G-binding protein C-terminal treble-clef zinc-finger" evidence="1">
    <location>
        <begin position="8"/>
        <end position="159"/>
    </location>
</feature>
<evidence type="ECO:0000313" key="3">
    <source>
        <dbReference type="Proteomes" id="UP000530928"/>
    </source>
</evidence>
<dbReference type="EMBL" id="JACDUR010000002">
    <property type="protein sequence ID" value="MBA2890610.1"/>
    <property type="molecule type" value="Genomic_DNA"/>
</dbReference>
<protein>
    <recommendedName>
        <fullName evidence="1">Elongation factor G-binding protein C-terminal treble-clef zinc-finger domain-containing protein</fullName>
    </recommendedName>
</protein>
<reference evidence="2 3" key="1">
    <citation type="submission" date="2020-07" db="EMBL/GenBank/DDBJ databases">
        <title>Genomic Encyclopedia of Type Strains, Phase IV (KMG-IV): sequencing the most valuable type-strain genomes for metagenomic binning, comparative biology and taxonomic classification.</title>
        <authorList>
            <person name="Goeker M."/>
        </authorList>
    </citation>
    <scope>NUCLEOTIDE SEQUENCE [LARGE SCALE GENOMIC DNA]</scope>
    <source>
        <strain evidence="2 3">DSM 45533</strain>
    </source>
</reference>
<accession>A0A7W0CG83</accession>
<sequence length="162" mass="17707">MRALTENEIRASFVNCSKGDAKRMRLPRETPWEDLDFLGWRDPGAPDRGYLVAEHGEQLVGIALRASTEVRRGFSKSTVCSVCVTPHSGSGVALFVAARAGAAGRQGNSVGTYLCSDLACSLYVRGLRLSDFRQRIETLSEQERIERLTTNIGGFLDEILAG</sequence>
<name>A0A7W0CG83_9ACTN</name>
<organism evidence="2 3">
    <name type="scientific">Nonomuraea soli</name>
    <dbReference type="NCBI Taxonomy" id="1032476"/>
    <lineage>
        <taxon>Bacteria</taxon>
        <taxon>Bacillati</taxon>
        <taxon>Actinomycetota</taxon>
        <taxon>Actinomycetes</taxon>
        <taxon>Streptosporangiales</taxon>
        <taxon>Streptosporangiaceae</taxon>
        <taxon>Nonomuraea</taxon>
    </lineage>
</organism>
<dbReference type="RefSeq" id="WP_181609414.1">
    <property type="nucleotide sequence ID" value="NZ_BAABAM010000006.1"/>
</dbReference>
<dbReference type="Pfam" id="PF16571">
    <property type="entry name" value="FBP_C"/>
    <property type="match status" value="1"/>
</dbReference>
<comment type="caution">
    <text evidence="2">The sequence shown here is derived from an EMBL/GenBank/DDBJ whole genome shotgun (WGS) entry which is preliminary data.</text>
</comment>
<dbReference type="InterPro" id="IPR032330">
    <property type="entry name" value="EF-G-binding_C"/>
</dbReference>
<dbReference type="AlphaFoldDB" id="A0A7W0CG83"/>